<comment type="caution">
    <text evidence="1">The sequence shown here is derived from an EMBL/GenBank/DDBJ whole genome shotgun (WGS) entry which is preliminary data.</text>
</comment>
<organism evidence="1 2">
    <name type="scientific">Gluconacetobacter aggeris</name>
    <dbReference type="NCBI Taxonomy" id="1286186"/>
    <lineage>
        <taxon>Bacteria</taxon>
        <taxon>Pseudomonadati</taxon>
        <taxon>Pseudomonadota</taxon>
        <taxon>Alphaproteobacteria</taxon>
        <taxon>Acetobacterales</taxon>
        <taxon>Acetobacteraceae</taxon>
        <taxon>Gluconacetobacter</taxon>
    </lineage>
</organism>
<evidence type="ECO:0008006" key="3">
    <source>
        <dbReference type="Google" id="ProtNLM"/>
    </source>
</evidence>
<gene>
    <name evidence="1" type="ORF">HLH36_04980</name>
</gene>
<protein>
    <recommendedName>
        <fullName evidence="3">FlgN protein</fullName>
    </recommendedName>
</protein>
<evidence type="ECO:0000313" key="2">
    <source>
        <dbReference type="Proteomes" id="UP000559860"/>
    </source>
</evidence>
<keyword evidence="2" id="KW-1185">Reference proteome</keyword>
<dbReference type="RefSeq" id="WP_182985320.1">
    <property type="nucleotide sequence ID" value="NZ_JABEQD010000002.1"/>
</dbReference>
<name>A0A7W4NVL3_9PROT</name>
<sequence>MSSAPARTADSLLASFQVLCTVLEAENDLLKAGKLQEVVDMLPAKQREMDTLESILSVDGTDLLLADQPPVLMTPETEEAAGRFGALVRANRALLKNAIDAQNVLIRLIVVDAVHDVGVGYGASGQYIPSTGAQAALTLRSDV</sequence>
<proteinExistence type="predicted"/>
<dbReference type="EMBL" id="JABEQD010000002">
    <property type="protein sequence ID" value="MBB2167712.1"/>
    <property type="molecule type" value="Genomic_DNA"/>
</dbReference>
<reference evidence="1 2" key="1">
    <citation type="submission" date="2020-04" db="EMBL/GenBank/DDBJ databases">
        <title>Description of novel Gluconacetobacter.</title>
        <authorList>
            <person name="Sombolestani A."/>
        </authorList>
    </citation>
    <scope>NUCLEOTIDE SEQUENCE [LARGE SCALE GENOMIC DNA]</scope>
    <source>
        <strain evidence="1 2">LMG 27801</strain>
    </source>
</reference>
<dbReference type="AlphaFoldDB" id="A0A7W4NVL3"/>
<evidence type="ECO:0000313" key="1">
    <source>
        <dbReference type="EMBL" id="MBB2167712.1"/>
    </source>
</evidence>
<accession>A0A7W4NVL3</accession>
<dbReference type="Proteomes" id="UP000559860">
    <property type="component" value="Unassembled WGS sequence"/>
</dbReference>